<protein>
    <recommendedName>
        <fullName evidence="5">RxLR effector candidate protein</fullName>
    </recommendedName>
</protein>
<dbReference type="EMBL" id="CAKLBY020000304">
    <property type="protein sequence ID" value="CAK7943791.1"/>
    <property type="molecule type" value="Genomic_DNA"/>
</dbReference>
<dbReference type="Proteomes" id="UP001162060">
    <property type="component" value="Unassembled WGS sequence"/>
</dbReference>
<evidence type="ECO:0000256" key="1">
    <source>
        <dbReference type="SAM" id="MobiDB-lite"/>
    </source>
</evidence>
<organism evidence="3 4">
    <name type="scientific">Peronospora matthiolae</name>
    <dbReference type="NCBI Taxonomy" id="2874970"/>
    <lineage>
        <taxon>Eukaryota</taxon>
        <taxon>Sar</taxon>
        <taxon>Stramenopiles</taxon>
        <taxon>Oomycota</taxon>
        <taxon>Peronosporomycetes</taxon>
        <taxon>Peronosporales</taxon>
        <taxon>Peronosporaceae</taxon>
        <taxon>Peronospora</taxon>
    </lineage>
</organism>
<keyword evidence="2" id="KW-0732">Signal</keyword>
<accession>A0AAV1VA17</accession>
<evidence type="ECO:0000313" key="4">
    <source>
        <dbReference type="Proteomes" id="UP001162060"/>
    </source>
</evidence>
<feature type="region of interest" description="Disordered" evidence="1">
    <location>
        <begin position="113"/>
        <end position="134"/>
    </location>
</feature>
<gene>
    <name evidence="3" type="ORF">PM001_LOCUS28941</name>
</gene>
<evidence type="ECO:0008006" key="5">
    <source>
        <dbReference type="Google" id="ProtNLM"/>
    </source>
</evidence>
<feature type="chain" id="PRO_5043617807" description="RxLR effector candidate protein" evidence="2">
    <location>
        <begin position="25"/>
        <end position="480"/>
    </location>
</feature>
<dbReference type="AlphaFoldDB" id="A0AAV1VA17"/>
<evidence type="ECO:0000313" key="3">
    <source>
        <dbReference type="EMBL" id="CAK7943791.1"/>
    </source>
</evidence>
<reference evidence="3" key="1">
    <citation type="submission" date="2024-01" db="EMBL/GenBank/DDBJ databases">
        <authorList>
            <person name="Webb A."/>
        </authorList>
    </citation>
    <scope>NUCLEOTIDE SEQUENCE</scope>
    <source>
        <strain evidence="3">Pm1</strain>
    </source>
</reference>
<proteinExistence type="predicted"/>
<feature type="signal peptide" evidence="2">
    <location>
        <begin position="1"/>
        <end position="24"/>
    </location>
</feature>
<sequence length="480" mass="54508">MRLLRLALPLHAALLFAALDAARQLNLSLSIDFNDSGGPVADPQLATSNKEERTAAEIAEGAKKGISAALLKVRKLSGKGKKPLNDVVPWQALDKATRARLIKTKKTTRSYTQLAPKDVSEEDTVSKLTDHHTEEDKASRIGAIKDIENKGVASIEAESWAERVQELADDEFTRLRLDLKASEMQEEGFVPHILYQKLFSLPECVRWKEYVEEIDTHDSAMTMVKTLTRFFDVRALATALMILSVTDSTEVLATKMLTAQLRYWVRTKVDPKKVEEWMLVDEPYHFYLKQGLCRRYADVSTWSVYDPATQDALFKHENVMLTFTDLANKDMRPDADMLSALKRSHTVSEVALAMAAVEVEAGDERLKRDATSVLLELIKLWKIKEKSPDTVFTLLELDHLKTLSDGDIHLADYAKSFFLDPRFVLWDAYLMELYKGEREVMNIMRDTVDRIFDRDGFFVKLLTAAEPVLKRIRESVPPSP</sequence>
<comment type="caution">
    <text evidence="3">The sequence shown here is derived from an EMBL/GenBank/DDBJ whole genome shotgun (WGS) entry which is preliminary data.</text>
</comment>
<feature type="compositionally biased region" description="Basic and acidic residues" evidence="1">
    <location>
        <begin position="124"/>
        <end position="134"/>
    </location>
</feature>
<evidence type="ECO:0000256" key="2">
    <source>
        <dbReference type="SAM" id="SignalP"/>
    </source>
</evidence>
<name>A0AAV1VA17_9STRA</name>